<dbReference type="EMBL" id="SDHZ01000002">
    <property type="protein sequence ID" value="RXK82921.1"/>
    <property type="molecule type" value="Genomic_DNA"/>
</dbReference>
<gene>
    <name evidence="1" type="ORF">ESB13_12395</name>
</gene>
<proteinExistence type="predicted"/>
<accession>A0A4Q1D5I9</accession>
<dbReference type="RefSeq" id="WP_129003723.1">
    <property type="nucleotide sequence ID" value="NZ_SDHZ01000002.1"/>
</dbReference>
<evidence type="ECO:0000313" key="2">
    <source>
        <dbReference type="Proteomes" id="UP000290545"/>
    </source>
</evidence>
<evidence type="ECO:0000313" key="1">
    <source>
        <dbReference type="EMBL" id="RXK82921.1"/>
    </source>
</evidence>
<comment type="caution">
    <text evidence="1">The sequence shown here is derived from an EMBL/GenBank/DDBJ whole genome shotgun (WGS) entry which is preliminary data.</text>
</comment>
<dbReference type="Proteomes" id="UP000290545">
    <property type="component" value="Unassembled WGS sequence"/>
</dbReference>
<organism evidence="1 2">
    <name type="scientific">Filimonas effusa</name>
    <dbReference type="NCBI Taxonomy" id="2508721"/>
    <lineage>
        <taxon>Bacteria</taxon>
        <taxon>Pseudomonadati</taxon>
        <taxon>Bacteroidota</taxon>
        <taxon>Chitinophagia</taxon>
        <taxon>Chitinophagales</taxon>
        <taxon>Chitinophagaceae</taxon>
        <taxon>Filimonas</taxon>
    </lineage>
</organism>
<dbReference type="OrthoDB" id="1492932at2"/>
<dbReference type="AlphaFoldDB" id="A0A4Q1D5I9"/>
<protein>
    <submittedName>
        <fullName evidence="1">Uncharacterized protein</fullName>
    </submittedName>
</protein>
<reference evidence="1 2" key="1">
    <citation type="submission" date="2019-01" db="EMBL/GenBank/DDBJ databases">
        <title>Filimonas sp. strain TTM-71.</title>
        <authorList>
            <person name="Chen W.-M."/>
        </authorList>
    </citation>
    <scope>NUCLEOTIDE SEQUENCE [LARGE SCALE GENOMIC DNA]</scope>
    <source>
        <strain evidence="1 2">TTM-71</strain>
    </source>
</reference>
<keyword evidence="2" id="KW-1185">Reference proteome</keyword>
<sequence length="386" mass="45131">MDSAELAAFLFQQIEETIGFKQYVSTVNISYDHGNTYGNEYIQVIYRVTGNDQFEQLPFNERNSMFQMASTYVFTLATNRKRFEEKEKLWRIIAFRYIYESLMSYAALKLEKHLDPESVVIKIKGIDLWPMSNYAEKFFLTDTTDRYSNAMLSDFDIDIVQWNKLHELANNSKKIYDKEKKRFTITAAEITSISYLNSNSVYATLLRYNVPIKIKGVKTIDATYIHTLKLTEALKKEMNAGDWAICRPSVCERILTYLYDHYLLSEKESIINHQQSEYLKNFAVQEGDIVQLQDKRIVVVCSVFFDSNHSANLKYVNLKTNLETGERTRVIEIGKALYHLKRKDFLDFMSSIAVKHLSILDKWMAKRKTKLMFSPFEPDLVKGLPH</sequence>
<name>A0A4Q1D5I9_9BACT</name>